<dbReference type="PANTHER" id="PTHR37017:SF13">
    <property type="entry name" value="AB HYDROLASE-1 DOMAIN-CONTAINING PROTEIN"/>
    <property type="match status" value="1"/>
</dbReference>
<name>A0ABR4GTU0_9EURO</name>
<proteinExistence type="predicted"/>
<reference evidence="2 3" key="1">
    <citation type="submission" date="2024-07" db="EMBL/GenBank/DDBJ databases">
        <title>Section-level genome sequencing and comparative genomics of Aspergillus sections Usti and Cavernicolus.</title>
        <authorList>
            <consortium name="Lawrence Berkeley National Laboratory"/>
            <person name="Nybo J.L."/>
            <person name="Vesth T.C."/>
            <person name="Theobald S."/>
            <person name="Frisvad J.C."/>
            <person name="Larsen T.O."/>
            <person name="Kjaerboelling I."/>
            <person name="Rothschild-Mancinelli K."/>
            <person name="Lyhne E.K."/>
            <person name="Kogle M.E."/>
            <person name="Barry K."/>
            <person name="Clum A."/>
            <person name="Na H."/>
            <person name="Ledsgaard L."/>
            <person name="Lin J."/>
            <person name="Lipzen A."/>
            <person name="Kuo A."/>
            <person name="Riley R."/>
            <person name="Mondo S."/>
            <person name="Labutti K."/>
            <person name="Haridas S."/>
            <person name="Pangalinan J."/>
            <person name="Salamov A.A."/>
            <person name="Simmons B.A."/>
            <person name="Magnuson J.K."/>
            <person name="Chen J."/>
            <person name="Drula E."/>
            <person name="Henrissat B."/>
            <person name="Wiebenga A."/>
            <person name="Lubbers R.J."/>
            <person name="Gomes A.C."/>
            <person name="Makela M.R."/>
            <person name="Stajich J."/>
            <person name="Grigoriev I.V."/>
            <person name="Mortensen U.H."/>
            <person name="De Vries R.P."/>
            <person name="Baker S.E."/>
            <person name="Andersen M.R."/>
        </authorList>
    </citation>
    <scope>NUCLEOTIDE SEQUENCE [LARGE SCALE GENOMIC DNA]</scope>
    <source>
        <strain evidence="2 3">CBS 588.65</strain>
    </source>
</reference>
<evidence type="ECO:0000259" key="1">
    <source>
        <dbReference type="Pfam" id="PF12697"/>
    </source>
</evidence>
<dbReference type="InterPro" id="IPR029058">
    <property type="entry name" value="AB_hydrolase_fold"/>
</dbReference>
<comment type="caution">
    <text evidence="2">The sequence shown here is derived from an EMBL/GenBank/DDBJ whole genome shotgun (WGS) entry which is preliminary data.</text>
</comment>
<feature type="domain" description="AB hydrolase-1" evidence="1">
    <location>
        <begin position="8"/>
        <end position="243"/>
    </location>
</feature>
<evidence type="ECO:0000313" key="2">
    <source>
        <dbReference type="EMBL" id="KAL2802452.1"/>
    </source>
</evidence>
<dbReference type="EMBL" id="JBFXLT010000182">
    <property type="protein sequence ID" value="KAL2802452.1"/>
    <property type="molecule type" value="Genomic_DNA"/>
</dbReference>
<dbReference type="SUPFAM" id="SSF53474">
    <property type="entry name" value="alpha/beta-Hydrolases"/>
    <property type="match status" value="1"/>
</dbReference>
<dbReference type="Proteomes" id="UP001610334">
    <property type="component" value="Unassembled WGS sequence"/>
</dbReference>
<dbReference type="InterPro" id="IPR052897">
    <property type="entry name" value="Sec-Metab_Biosynth_Hydrolase"/>
</dbReference>
<protein>
    <submittedName>
        <fullName evidence="2">Alpha/beta-hydrolase</fullName>
    </submittedName>
</protein>
<keyword evidence="3" id="KW-1185">Reference proteome</keyword>
<gene>
    <name evidence="2" type="ORF">BJX63DRAFT_440924</name>
</gene>
<organism evidence="2 3">
    <name type="scientific">Aspergillus granulosus</name>
    <dbReference type="NCBI Taxonomy" id="176169"/>
    <lineage>
        <taxon>Eukaryota</taxon>
        <taxon>Fungi</taxon>
        <taxon>Dikarya</taxon>
        <taxon>Ascomycota</taxon>
        <taxon>Pezizomycotina</taxon>
        <taxon>Eurotiomycetes</taxon>
        <taxon>Eurotiomycetidae</taxon>
        <taxon>Eurotiales</taxon>
        <taxon>Aspergillaceae</taxon>
        <taxon>Aspergillus</taxon>
        <taxon>Aspergillus subgen. Nidulantes</taxon>
    </lineage>
</organism>
<dbReference type="Pfam" id="PF12697">
    <property type="entry name" value="Abhydrolase_6"/>
    <property type="match status" value="1"/>
</dbReference>
<sequence>MMAASTTIIFVPGAWHSPECYRKLLQPLQAEGYNTSLVYLPTINPSVPQPDWSADVTAIKTAIKTAADSGQKVRLVVHSYGGLPGSEAVKDLDWKTRERNSLPGGVTHLLYVCAFIVPLGQSLLRAVGGKDLPWWDVSPDRRTMAPLTPEKIFYNDLPPESEEVRTAVAALSPQSYQAFGSEVTYEAWRDVPTTYLYCLRDQAIDIGVQRKFVEDIARGAGIRTESVDAGHSPFYSAPEELVKVIKRAAGEKV</sequence>
<dbReference type="Gene3D" id="3.40.50.1820">
    <property type="entry name" value="alpha/beta hydrolase"/>
    <property type="match status" value="1"/>
</dbReference>
<dbReference type="PANTHER" id="PTHR37017">
    <property type="entry name" value="AB HYDROLASE-1 DOMAIN-CONTAINING PROTEIN-RELATED"/>
    <property type="match status" value="1"/>
</dbReference>
<dbReference type="InterPro" id="IPR000073">
    <property type="entry name" value="AB_hydrolase_1"/>
</dbReference>
<accession>A0ABR4GTU0</accession>
<evidence type="ECO:0000313" key="3">
    <source>
        <dbReference type="Proteomes" id="UP001610334"/>
    </source>
</evidence>